<evidence type="ECO:0000256" key="9">
    <source>
        <dbReference type="ARBA" id="ARBA00022691"/>
    </source>
</evidence>
<name>A0A4R0PMV0_9HYPH</name>
<organism evidence="15 16">
    <name type="scientific">Oricola cellulosilytica</name>
    <dbReference type="NCBI Taxonomy" id="1429082"/>
    <lineage>
        <taxon>Bacteria</taxon>
        <taxon>Pseudomonadati</taxon>
        <taxon>Pseudomonadota</taxon>
        <taxon>Alphaproteobacteria</taxon>
        <taxon>Hyphomicrobiales</taxon>
        <taxon>Ahrensiaceae</taxon>
        <taxon>Oricola</taxon>
    </lineage>
</organism>
<dbReference type="RefSeq" id="WP_131565921.1">
    <property type="nucleotide sequence ID" value="NZ_JAINFK010000001.1"/>
</dbReference>
<dbReference type="EMBL" id="SJST01000001">
    <property type="protein sequence ID" value="TCD16609.1"/>
    <property type="molecule type" value="Genomic_DNA"/>
</dbReference>
<dbReference type="PANTHER" id="PTHR30027">
    <property type="entry name" value="RIBOSOMAL RNA SMALL SUBUNIT METHYLTRANSFERASE E"/>
    <property type="match status" value="1"/>
</dbReference>
<keyword evidence="16" id="KW-1185">Reference proteome</keyword>
<dbReference type="InterPro" id="IPR046886">
    <property type="entry name" value="RsmE_MTase_dom"/>
</dbReference>
<comment type="similarity">
    <text evidence="2 12">Belongs to the RNA methyltransferase RsmE family.</text>
</comment>
<dbReference type="InterPro" id="IPR029028">
    <property type="entry name" value="Alpha/beta_knot_MTases"/>
</dbReference>
<dbReference type="PIRSF" id="PIRSF015601">
    <property type="entry name" value="MTase_slr0722"/>
    <property type="match status" value="1"/>
</dbReference>
<keyword evidence="7 12" id="KW-0489">Methyltransferase</keyword>
<dbReference type="NCBIfam" id="TIGR00046">
    <property type="entry name" value="RsmE family RNA methyltransferase"/>
    <property type="match status" value="1"/>
</dbReference>
<evidence type="ECO:0000256" key="1">
    <source>
        <dbReference type="ARBA" id="ARBA00004496"/>
    </source>
</evidence>
<gene>
    <name evidence="15" type="ORF">E0D97_04115</name>
</gene>
<evidence type="ECO:0000256" key="5">
    <source>
        <dbReference type="ARBA" id="ARBA00022490"/>
    </source>
</evidence>
<comment type="subcellular location">
    <subcellularLocation>
        <location evidence="1 12">Cytoplasm</location>
    </subcellularLocation>
</comment>
<keyword evidence="8 12" id="KW-0808">Transferase</keyword>
<feature type="domain" description="Ribosomal RNA small subunit methyltransferase E PUA-like" evidence="14">
    <location>
        <begin position="24"/>
        <end position="69"/>
    </location>
</feature>
<dbReference type="Gene3D" id="3.40.1280.10">
    <property type="match status" value="1"/>
</dbReference>
<dbReference type="GO" id="GO:0070475">
    <property type="term" value="P:rRNA base methylation"/>
    <property type="evidence" value="ECO:0007669"/>
    <property type="project" value="TreeGrafter"/>
</dbReference>
<dbReference type="Proteomes" id="UP000291301">
    <property type="component" value="Unassembled WGS sequence"/>
</dbReference>
<dbReference type="SUPFAM" id="SSF88697">
    <property type="entry name" value="PUA domain-like"/>
    <property type="match status" value="1"/>
</dbReference>
<evidence type="ECO:0000256" key="8">
    <source>
        <dbReference type="ARBA" id="ARBA00022679"/>
    </source>
</evidence>
<evidence type="ECO:0000313" key="16">
    <source>
        <dbReference type="Proteomes" id="UP000291301"/>
    </source>
</evidence>
<evidence type="ECO:0000256" key="12">
    <source>
        <dbReference type="PIRNR" id="PIRNR015601"/>
    </source>
</evidence>
<proteinExistence type="inferred from homology"/>
<dbReference type="GO" id="GO:0070042">
    <property type="term" value="F:rRNA (uridine-N3-)-methyltransferase activity"/>
    <property type="evidence" value="ECO:0007669"/>
    <property type="project" value="TreeGrafter"/>
</dbReference>
<dbReference type="Pfam" id="PF20260">
    <property type="entry name" value="PUA_4"/>
    <property type="match status" value="1"/>
</dbReference>
<evidence type="ECO:0000256" key="11">
    <source>
        <dbReference type="ARBA" id="ARBA00047944"/>
    </source>
</evidence>
<evidence type="ECO:0000256" key="10">
    <source>
        <dbReference type="ARBA" id="ARBA00025699"/>
    </source>
</evidence>
<dbReference type="NCBIfam" id="NF008696">
    <property type="entry name" value="PRK11713.3-5"/>
    <property type="match status" value="1"/>
</dbReference>
<evidence type="ECO:0000256" key="6">
    <source>
        <dbReference type="ARBA" id="ARBA00022552"/>
    </source>
</evidence>
<dbReference type="GO" id="GO:0005737">
    <property type="term" value="C:cytoplasm"/>
    <property type="evidence" value="ECO:0007669"/>
    <property type="project" value="UniProtKB-SubCell"/>
</dbReference>
<evidence type="ECO:0000259" key="13">
    <source>
        <dbReference type="Pfam" id="PF04452"/>
    </source>
</evidence>
<dbReference type="InterPro" id="IPR015947">
    <property type="entry name" value="PUA-like_sf"/>
</dbReference>
<comment type="catalytic activity">
    <reaction evidence="11 12">
        <text>uridine(1498) in 16S rRNA + S-adenosyl-L-methionine = N(3)-methyluridine(1498) in 16S rRNA + S-adenosyl-L-homocysteine + H(+)</text>
        <dbReference type="Rhea" id="RHEA:42920"/>
        <dbReference type="Rhea" id="RHEA-COMP:10283"/>
        <dbReference type="Rhea" id="RHEA-COMP:10284"/>
        <dbReference type="ChEBI" id="CHEBI:15378"/>
        <dbReference type="ChEBI" id="CHEBI:57856"/>
        <dbReference type="ChEBI" id="CHEBI:59789"/>
        <dbReference type="ChEBI" id="CHEBI:65315"/>
        <dbReference type="ChEBI" id="CHEBI:74502"/>
        <dbReference type="EC" id="2.1.1.193"/>
    </reaction>
</comment>
<dbReference type="PANTHER" id="PTHR30027:SF3">
    <property type="entry name" value="16S RRNA (URACIL(1498)-N(3))-METHYLTRANSFERASE"/>
    <property type="match status" value="1"/>
</dbReference>
<sequence length="245" mass="27211">MRANYRMHRLFIDRPLAAGSLVDLDKAQSNYLLNVLRMAEGSELLLFNGRHGEWRAVVRQTSKKQAELESVEQVRPQPVPSGLVYCFAPLKSGRLDYMVQKAVEMGAGVLQPVMTHHTQVSKINVERMAANAVEAAEQCGILAIPECREPVKFDRLLGAWDPERRLIFCDEDARTNSPLVVLQRLERGPIGVLIGPEGGFSDAERERLRALPFVTAIPLGPRILRADTASVAAMAVIQMTVGDWN</sequence>
<dbReference type="Pfam" id="PF04452">
    <property type="entry name" value="Methyltrans_RNA"/>
    <property type="match status" value="1"/>
</dbReference>
<keyword evidence="6 12" id="KW-0698">rRNA processing</keyword>
<dbReference type="AlphaFoldDB" id="A0A4R0PMV0"/>
<keyword evidence="5 12" id="KW-0963">Cytoplasm</keyword>
<dbReference type="Gene3D" id="2.40.240.20">
    <property type="entry name" value="Hypothetical PUA domain-like, domain 1"/>
    <property type="match status" value="1"/>
</dbReference>
<reference evidence="15 16" key="1">
    <citation type="journal article" date="2015" name="Antonie Van Leeuwenhoek">
        <title>Oricola cellulosilytica gen. nov., sp. nov., a cellulose-degrading bacterium of the family Phyllobacteriaceae isolated from surface seashore water, and emended descriptions of Mesorhizobium loti and Phyllobacterium myrsinacearum.</title>
        <authorList>
            <person name="Hameed A."/>
            <person name="Shahina M."/>
            <person name="Lai W.A."/>
            <person name="Lin S.Y."/>
            <person name="Young L.S."/>
            <person name="Liu Y.C."/>
            <person name="Hsu Y.H."/>
            <person name="Young C.C."/>
        </authorList>
    </citation>
    <scope>NUCLEOTIDE SEQUENCE [LARGE SCALE GENOMIC DNA]</scope>
    <source>
        <strain evidence="15 16">KCTC 52183</strain>
    </source>
</reference>
<evidence type="ECO:0000256" key="3">
    <source>
        <dbReference type="ARBA" id="ARBA00012328"/>
    </source>
</evidence>
<evidence type="ECO:0000256" key="2">
    <source>
        <dbReference type="ARBA" id="ARBA00005528"/>
    </source>
</evidence>
<evidence type="ECO:0000259" key="14">
    <source>
        <dbReference type="Pfam" id="PF20260"/>
    </source>
</evidence>
<dbReference type="EC" id="2.1.1.193" evidence="3 12"/>
<evidence type="ECO:0000313" key="15">
    <source>
        <dbReference type="EMBL" id="TCD16609.1"/>
    </source>
</evidence>
<dbReference type="InterPro" id="IPR029026">
    <property type="entry name" value="tRNA_m1G_MTases_N"/>
</dbReference>
<accession>A0A4R0PMV0</accession>
<feature type="domain" description="Ribosomal RNA small subunit methyltransferase E methyltransferase" evidence="13">
    <location>
        <begin position="81"/>
        <end position="238"/>
    </location>
</feature>
<protein>
    <recommendedName>
        <fullName evidence="4 12">Ribosomal RNA small subunit methyltransferase E</fullName>
        <ecNumber evidence="3 12">2.1.1.193</ecNumber>
    </recommendedName>
</protein>
<comment type="function">
    <text evidence="10 12">Specifically methylates the N3 position of the uracil ring of uridine 1498 (m3U1498) in 16S rRNA. Acts on the fully assembled 30S ribosomal subunit.</text>
</comment>
<dbReference type="OrthoDB" id="9815641at2"/>
<comment type="caution">
    <text evidence="15">The sequence shown here is derived from an EMBL/GenBank/DDBJ whole genome shotgun (WGS) entry which is preliminary data.</text>
</comment>
<dbReference type="SUPFAM" id="SSF75217">
    <property type="entry name" value="alpha/beta knot"/>
    <property type="match status" value="1"/>
</dbReference>
<evidence type="ECO:0000256" key="4">
    <source>
        <dbReference type="ARBA" id="ARBA00013673"/>
    </source>
</evidence>
<evidence type="ECO:0000256" key="7">
    <source>
        <dbReference type="ARBA" id="ARBA00022603"/>
    </source>
</evidence>
<dbReference type="InterPro" id="IPR046887">
    <property type="entry name" value="RsmE_PUA-like"/>
</dbReference>
<dbReference type="CDD" id="cd18084">
    <property type="entry name" value="RsmE-like"/>
    <property type="match status" value="1"/>
</dbReference>
<keyword evidence="9 12" id="KW-0949">S-adenosyl-L-methionine</keyword>
<dbReference type="InterPro" id="IPR006700">
    <property type="entry name" value="RsmE"/>
</dbReference>